<protein>
    <submittedName>
        <fullName evidence="2">tRNA (Adenosine(37)-N6)-threonylcarbamoyltransferase complex dimerization subunit type 1 TsaB</fullName>
    </submittedName>
</protein>
<dbReference type="InterPro" id="IPR022496">
    <property type="entry name" value="T6A_TsaB"/>
</dbReference>
<dbReference type="Proteomes" id="UP000886893">
    <property type="component" value="Unassembled WGS sequence"/>
</dbReference>
<name>A0A9D1KAG5_9FIRM</name>
<evidence type="ECO:0000313" key="3">
    <source>
        <dbReference type="Proteomes" id="UP000886893"/>
    </source>
</evidence>
<dbReference type="EMBL" id="DVKI01000074">
    <property type="protein sequence ID" value="HIT17200.1"/>
    <property type="molecule type" value="Genomic_DNA"/>
</dbReference>
<dbReference type="PANTHER" id="PTHR11735:SF11">
    <property type="entry name" value="TRNA THREONYLCARBAMOYLADENOSINE BIOSYNTHESIS PROTEIN TSAB"/>
    <property type="match status" value="1"/>
</dbReference>
<dbReference type="Gene3D" id="3.30.420.40">
    <property type="match status" value="1"/>
</dbReference>
<feature type="domain" description="Gcp-like" evidence="1">
    <location>
        <begin position="30"/>
        <end position="184"/>
    </location>
</feature>
<evidence type="ECO:0000313" key="2">
    <source>
        <dbReference type="EMBL" id="HIT17200.1"/>
    </source>
</evidence>
<dbReference type="InterPro" id="IPR000905">
    <property type="entry name" value="Gcp-like_dom"/>
</dbReference>
<reference evidence="2" key="1">
    <citation type="submission" date="2020-10" db="EMBL/GenBank/DDBJ databases">
        <authorList>
            <person name="Gilroy R."/>
        </authorList>
    </citation>
    <scope>NUCLEOTIDE SEQUENCE</scope>
    <source>
        <strain evidence="2">14508</strain>
    </source>
</reference>
<dbReference type="Pfam" id="PF00814">
    <property type="entry name" value="TsaD"/>
    <property type="match status" value="1"/>
</dbReference>
<organism evidence="2 3">
    <name type="scientific">Candidatus Caccosoma faecigallinarum</name>
    <dbReference type="NCBI Taxonomy" id="2840720"/>
    <lineage>
        <taxon>Bacteria</taxon>
        <taxon>Bacillati</taxon>
        <taxon>Bacillota</taxon>
        <taxon>Bacillota incertae sedis</taxon>
        <taxon>Candidatus Caccosoma</taxon>
    </lineage>
</organism>
<dbReference type="Gene3D" id="3.30.420.200">
    <property type="match status" value="1"/>
</dbReference>
<sequence length="195" mass="21894">MYKLYLDTSTKFLCVGITQDDQIIYQYEQIAEKKQSEMAIPVLQEALKQSHIELKDIQEVCVTIGPGSFTGIRIGMCIAKTLAYANQIPLKAITSLNAYATNQDSIVVLDAKANRCYLGIYHQHKPVIQECVVPLTKAQEIIKSFSNYDSILDAHLLNLPAKPVQNVIQQMIIIANKTQPIENIDALIPLYLKDE</sequence>
<comment type="caution">
    <text evidence="2">The sequence shown here is derived from an EMBL/GenBank/DDBJ whole genome shotgun (WGS) entry which is preliminary data.</text>
</comment>
<dbReference type="SUPFAM" id="SSF53067">
    <property type="entry name" value="Actin-like ATPase domain"/>
    <property type="match status" value="1"/>
</dbReference>
<evidence type="ECO:0000259" key="1">
    <source>
        <dbReference type="Pfam" id="PF00814"/>
    </source>
</evidence>
<gene>
    <name evidence="2" type="primary">tsaB</name>
    <name evidence="2" type="ORF">IAD04_02325</name>
</gene>
<proteinExistence type="predicted"/>
<accession>A0A9D1KAG5</accession>
<dbReference type="GO" id="GO:0002949">
    <property type="term" value="P:tRNA threonylcarbamoyladenosine modification"/>
    <property type="evidence" value="ECO:0007669"/>
    <property type="project" value="InterPro"/>
</dbReference>
<dbReference type="AlphaFoldDB" id="A0A9D1KAG5"/>
<dbReference type="InterPro" id="IPR043129">
    <property type="entry name" value="ATPase_NBD"/>
</dbReference>
<dbReference type="GO" id="GO:0005829">
    <property type="term" value="C:cytosol"/>
    <property type="evidence" value="ECO:0007669"/>
    <property type="project" value="TreeGrafter"/>
</dbReference>
<dbReference type="NCBIfam" id="TIGR03725">
    <property type="entry name" value="T6A_YeaZ"/>
    <property type="match status" value="1"/>
</dbReference>
<reference evidence="2" key="2">
    <citation type="journal article" date="2021" name="PeerJ">
        <title>Extensive microbial diversity within the chicken gut microbiome revealed by metagenomics and culture.</title>
        <authorList>
            <person name="Gilroy R."/>
            <person name="Ravi A."/>
            <person name="Getino M."/>
            <person name="Pursley I."/>
            <person name="Horton D.L."/>
            <person name="Alikhan N.F."/>
            <person name="Baker D."/>
            <person name="Gharbi K."/>
            <person name="Hall N."/>
            <person name="Watson M."/>
            <person name="Adriaenssens E.M."/>
            <person name="Foster-Nyarko E."/>
            <person name="Jarju S."/>
            <person name="Secka A."/>
            <person name="Antonio M."/>
            <person name="Oren A."/>
            <person name="Chaudhuri R.R."/>
            <person name="La Ragione R."/>
            <person name="Hildebrand F."/>
            <person name="Pallen M.J."/>
        </authorList>
    </citation>
    <scope>NUCLEOTIDE SEQUENCE</scope>
    <source>
        <strain evidence="2">14508</strain>
    </source>
</reference>
<dbReference type="PANTHER" id="PTHR11735">
    <property type="entry name" value="TRNA N6-ADENOSINE THREONYLCARBAMOYLTRANSFERASE"/>
    <property type="match status" value="1"/>
</dbReference>